<organism evidence="1 2">
    <name type="scientific">Thioploca ingrica</name>
    <dbReference type="NCBI Taxonomy" id="40754"/>
    <lineage>
        <taxon>Bacteria</taxon>
        <taxon>Pseudomonadati</taxon>
        <taxon>Pseudomonadota</taxon>
        <taxon>Gammaproteobacteria</taxon>
        <taxon>Thiotrichales</taxon>
        <taxon>Thiotrichaceae</taxon>
        <taxon>Thioploca</taxon>
    </lineage>
</organism>
<accession>A0A090AJF4</accession>
<dbReference type="HOGENOM" id="CLU_2248849_0_0_6"/>
<name>A0A090AJF4_9GAMM</name>
<dbReference type="STRING" id="40754.THII_1355"/>
<dbReference type="OrthoDB" id="151236at2"/>
<evidence type="ECO:0000313" key="2">
    <source>
        <dbReference type="Proteomes" id="UP000031623"/>
    </source>
</evidence>
<gene>
    <name evidence="1" type="ORF">THII_1355</name>
</gene>
<reference evidence="1 2" key="1">
    <citation type="journal article" date="2014" name="ISME J.">
        <title>Ecophysiology of Thioploca ingrica as revealed by the complete genome sequence supplemented with proteomic evidence.</title>
        <authorList>
            <person name="Kojima H."/>
            <person name="Ogura Y."/>
            <person name="Yamamoto N."/>
            <person name="Togashi T."/>
            <person name="Mori H."/>
            <person name="Watanabe T."/>
            <person name="Nemoto F."/>
            <person name="Kurokawa K."/>
            <person name="Hayashi T."/>
            <person name="Fukui M."/>
        </authorList>
    </citation>
    <scope>NUCLEOTIDE SEQUENCE [LARGE SCALE GENOMIC DNA]</scope>
</reference>
<evidence type="ECO:0000313" key="1">
    <source>
        <dbReference type="EMBL" id="BAP55652.1"/>
    </source>
</evidence>
<evidence type="ECO:0008006" key="3">
    <source>
        <dbReference type="Google" id="ProtNLM"/>
    </source>
</evidence>
<keyword evidence="2" id="KW-1185">Reference proteome</keyword>
<dbReference type="KEGG" id="tig:THII_1355"/>
<dbReference type="EMBL" id="AP014633">
    <property type="protein sequence ID" value="BAP55652.1"/>
    <property type="molecule type" value="Genomic_DNA"/>
</dbReference>
<dbReference type="AlphaFoldDB" id="A0A090AJF4"/>
<dbReference type="Proteomes" id="UP000031623">
    <property type="component" value="Chromosome"/>
</dbReference>
<protein>
    <recommendedName>
        <fullName evidence="3">Transposase</fullName>
    </recommendedName>
</protein>
<sequence>MRTQFVGEYNGSKPYYPFPERVLMSLLETILEPMSNVNKAQRQFIVVVLTSLMCLRGKANFRNLSRYSDYHEKTYSRGFRRDFDLVKFNQFGLSQINLSTSRLS</sequence>
<proteinExistence type="predicted"/>